<organism evidence="2 3">
    <name type="scientific">Chromobacterium subtsugae</name>
    <dbReference type="NCBI Taxonomy" id="251747"/>
    <lineage>
        <taxon>Bacteria</taxon>
        <taxon>Pseudomonadati</taxon>
        <taxon>Pseudomonadota</taxon>
        <taxon>Betaproteobacteria</taxon>
        <taxon>Neisseriales</taxon>
        <taxon>Chromobacteriaceae</taxon>
        <taxon>Chromobacterium</taxon>
    </lineage>
</organism>
<keyword evidence="1" id="KW-0732">Signal</keyword>
<evidence type="ECO:0000313" key="3">
    <source>
        <dbReference type="Proteomes" id="UP000711178"/>
    </source>
</evidence>
<keyword evidence="3" id="KW-1185">Reference proteome</keyword>
<dbReference type="RefSeq" id="WP_047237083.1">
    <property type="nucleotide sequence ID" value="NZ_CP142381.1"/>
</dbReference>
<sequence>MGRRLLLLLALGCQSAWGACLPQALMCASPRDAAVQKQDLDPKGFQLGPIRFESDPASQTLRLTPAMDLGKHTHLSVRMHHKDVGLRLKFNTD</sequence>
<dbReference type="Proteomes" id="UP000711178">
    <property type="component" value="Unassembled WGS sequence"/>
</dbReference>
<evidence type="ECO:0000256" key="1">
    <source>
        <dbReference type="SAM" id="SignalP"/>
    </source>
</evidence>
<dbReference type="EMBL" id="JAHDTB010000008">
    <property type="protein sequence ID" value="MBW8288116.1"/>
    <property type="molecule type" value="Genomic_DNA"/>
</dbReference>
<protein>
    <submittedName>
        <fullName evidence="2">Uncharacterized protein</fullName>
    </submittedName>
</protein>
<accession>A0ABS7FDR9</accession>
<gene>
    <name evidence="2" type="ORF">KIF53_10805</name>
</gene>
<name>A0ABS7FDR9_9NEIS</name>
<dbReference type="PROSITE" id="PS51257">
    <property type="entry name" value="PROKAR_LIPOPROTEIN"/>
    <property type="match status" value="1"/>
</dbReference>
<evidence type="ECO:0000313" key="2">
    <source>
        <dbReference type="EMBL" id="MBW8288116.1"/>
    </source>
</evidence>
<proteinExistence type="predicted"/>
<feature type="chain" id="PRO_5045168253" evidence="1">
    <location>
        <begin position="19"/>
        <end position="93"/>
    </location>
</feature>
<comment type="caution">
    <text evidence="2">The sequence shown here is derived from an EMBL/GenBank/DDBJ whole genome shotgun (WGS) entry which is preliminary data.</text>
</comment>
<feature type="signal peptide" evidence="1">
    <location>
        <begin position="1"/>
        <end position="18"/>
    </location>
</feature>
<dbReference type="GeneID" id="89684659"/>
<reference evidence="2 3" key="1">
    <citation type="submission" date="2021-05" db="EMBL/GenBank/DDBJ databases">
        <title>Draft Whole Genome Sequencing Of Biosensor Chromobacterium violaceum Strain CV026 Reveals A Regulatory RNA In Chromobacterium violaceum Phenotype Regulatory Network.</title>
        <authorList>
            <person name="Hong K.W."/>
            <person name="Chan K.G."/>
            <person name="Chang C.-Y."/>
        </authorList>
    </citation>
    <scope>NUCLEOTIDE SEQUENCE [LARGE SCALE GENOMIC DNA]</scope>
    <source>
        <strain evidence="2 3">ATCC 31532</strain>
    </source>
</reference>